<dbReference type="GO" id="GO:0003677">
    <property type="term" value="F:DNA binding"/>
    <property type="evidence" value="ECO:0007669"/>
    <property type="project" value="InterPro"/>
</dbReference>
<dbReference type="AlphaFoldDB" id="A0A286G1B2"/>
<evidence type="ECO:0000313" key="3">
    <source>
        <dbReference type="Proteomes" id="UP000219452"/>
    </source>
</evidence>
<feature type="domain" description="Transposase IS200-like" evidence="1">
    <location>
        <begin position="5"/>
        <end position="119"/>
    </location>
</feature>
<dbReference type="GO" id="GO:0006313">
    <property type="term" value="P:DNA transposition"/>
    <property type="evidence" value="ECO:0007669"/>
    <property type="project" value="InterPro"/>
</dbReference>
<dbReference type="EMBL" id="OCNH01000002">
    <property type="protein sequence ID" value="SOD88959.1"/>
    <property type="molecule type" value="Genomic_DNA"/>
</dbReference>
<reference evidence="3" key="1">
    <citation type="submission" date="2017-09" db="EMBL/GenBank/DDBJ databases">
        <authorList>
            <person name="Varghese N."/>
            <person name="Submissions S."/>
        </authorList>
    </citation>
    <scope>NUCLEOTIDE SEQUENCE [LARGE SCALE GENOMIC DNA]</scope>
    <source>
        <strain evidence="3">DSM 29961</strain>
    </source>
</reference>
<dbReference type="InterPro" id="IPR002686">
    <property type="entry name" value="Transposase_17"/>
</dbReference>
<evidence type="ECO:0000259" key="1">
    <source>
        <dbReference type="SMART" id="SM01321"/>
    </source>
</evidence>
<dbReference type="NCBIfam" id="NF033573">
    <property type="entry name" value="transpos_IS200"/>
    <property type="match status" value="1"/>
</dbReference>
<dbReference type="Pfam" id="PF01797">
    <property type="entry name" value="Y1_Tnp"/>
    <property type="match status" value="1"/>
</dbReference>
<dbReference type="OrthoDB" id="9797997at2"/>
<accession>A0A286G1B2</accession>
<organism evidence="2 3">
    <name type="scientific">Spirosoma fluviale</name>
    <dbReference type="NCBI Taxonomy" id="1597977"/>
    <lineage>
        <taxon>Bacteria</taxon>
        <taxon>Pseudomonadati</taxon>
        <taxon>Bacteroidota</taxon>
        <taxon>Cytophagia</taxon>
        <taxon>Cytophagales</taxon>
        <taxon>Cytophagaceae</taxon>
        <taxon>Spirosoma</taxon>
    </lineage>
</organism>
<dbReference type="Proteomes" id="UP000219452">
    <property type="component" value="Unassembled WGS sequence"/>
</dbReference>
<keyword evidence="3" id="KW-1185">Reference proteome</keyword>
<dbReference type="PANTHER" id="PTHR33360">
    <property type="entry name" value="TRANSPOSASE FOR INSERTION SEQUENCE ELEMENT IS200"/>
    <property type="match status" value="1"/>
</dbReference>
<sequence length="153" mass="18152">MPNTYTQIHLQLVFAVKHRTAVISSTWKYDLYNYITGIIHNHNHKLIAINGMPDHVHILIGMRPTQSLSDLMQQLKQDSSKWINDKKLTGSRFSWQEGYGAFSYGKSQLQAVINYIENQEEHHRTRTFLDEYRRFLDVFGIEYDEQYLFKPLE</sequence>
<dbReference type="Gene3D" id="3.30.70.1290">
    <property type="entry name" value="Transposase IS200-like"/>
    <property type="match status" value="1"/>
</dbReference>
<dbReference type="InterPro" id="IPR036515">
    <property type="entry name" value="Transposase_17_sf"/>
</dbReference>
<gene>
    <name evidence="2" type="ORF">SAMN06269250_2903</name>
</gene>
<proteinExistence type="predicted"/>
<protein>
    <submittedName>
        <fullName evidence="2">REP element-mobilizing transposase RayT</fullName>
    </submittedName>
</protein>
<dbReference type="GO" id="GO:0004803">
    <property type="term" value="F:transposase activity"/>
    <property type="evidence" value="ECO:0007669"/>
    <property type="project" value="InterPro"/>
</dbReference>
<dbReference type="RefSeq" id="WP_097126509.1">
    <property type="nucleotide sequence ID" value="NZ_OCNH01000002.1"/>
</dbReference>
<dbReference type="SUPFAM" id="SSF143422">
    <property type="entry name" value="Transposase IS200-like"/>
    <property type="match status" value="1"/>
</dbReference>
<dbReference type="PANTHER" id="PTHR33360:SF2">
    <property type="entry name" value="TRANSPOSASE FOR INSERTION SEQUENCE ELEMENT IS200"/>
    <property type="match status" value="1"/>
</dbReference>
<name>A0A286G1B2_9BACT</name>
<dbReference type="SMART" id="SM01321">
    <property type="entry name" value="Y1_Tnp"/>
    <property type="match status" value="1"/>
</dbReference>
<evidence type="ECO:0000313" key="2">
    <source>
        <dbReference type="EMBL" id="SOD88959.1"/>
    </source>
</evidence>